<dbReference type="GO" id="GO:0003842">
    <property type="term" value="F:L-glutamate gamma-semialdehyde dehydrogenase activity"/>
    <property type="evidence" value="ECO:0007669"/>
    <property type="project" value="TreeGrafter"/>
</dbReference>
<keyword evidence="5" id="KW-1185">Reference proteome</keyword>
<dbReference type="PANTHER" id="PTHR42862">
    <property type="entry name" value="DELTA-1-PYRROLINE-5-CARBOXYLATE DEHYDROGENASE 1, ISOFORM A-RELATED"/>
    <property type="match status" value="1"/>
</dbReference>
<dbReference type="InterPro" id="IPR016163">
    <property type="entry name" value="Ald_DH_C"/>
</dbReference>
<dbReference type="Proteomes" id="UP000052967">
    <property type="component" value="Unassembled WGS sequence"/>
</dbReference>
<evidence type="ECO:0000259" key="3">
    <source>
        <dbReference type="Pfam" id="PF00171"/>
    </source>
</evidence>
<dbReference type="InterPro" id="IPR050485">
    <property type="entry name" value="Proline_metab_enzyme"/>
</dbReference>
<evidence type="ECO:0000256" key="2">
    <source>
        <dbReference type="ARBA" id="ARBA00023027"/>
    </source>
</evidence>
<accession>A0A091QRV1</accession>
<evidence type="ECO:0000313" key="4">
    <source>
        <dbReference type="EMBL" id="KFQ29893.1"/>
    </source>
</evidence>
<evidence type="ECO:0000256" key="1">
    <source>
        <dbReference type="ARBA" id="ARBA00023002"/>
    </source>
</evidence>
<keyword evidence="1" id="KW-0560">Oxidoreductase</keyword>
<dbReference type="GO" id="GO:0005759">
    <property type="term" value="C:mitochondrial matrix"/>
    <property type="evidence" value="ECO:0007669"/>
    <property type="project" value="TreeGrafter"/>
</dbReference>
<dbReference type="SUPFAM" id="SSF53720">
    <property type="entry name" value="ALDH-like"/>
    <property type="match status" value="1"/>
</dbReference>
<keyword evidence="2" id="KW-0520">NAD</keyword>
<dbReference type="GO" id="GO:0010133">
    <property type="term" value="P:L-proline catabolic process to L-glutamate"/>
    <property type="evidence" value="ECO:0007669"/>
    <property type="project" value="TreeGrafter"/>
</dbReference>
<dbReference type="PANTHER" id="PTHR42862:SF1">
    <property type="entry name" value="DELTA-1-PYRROLINE-5-CARBOXYLATE DEHYDROGENASE 2, ISOFORM A-RELATED"/>
    <property type="match status" value="1"/>
</dbReference>
<dbReference type="Pfam" id="PF00171">
    <property type="entry name" value="Aldedh"/>
    <property type="match status" value="1"/>
</dbReference>
<dbReference type="InterPro" id="IPR015590">
    <property type="entry name" value="Aldehyde_DH_dom"/>
</dbReference>
<gene>
    <name evidence="4" type="ORF">N331_03043</name>
</gene>
<feature type="non-terminal residue" evidence="4">
    <location>
        <position position="1"/>
    </location>
</feature>
<proteinExistence type="predicted"/>
<protein>
    <recommendedName>
        <fullName evidence="3">Aldehyde dehydrogenase domain-containing protein</fullName>
    </recommendedName>
</protein>
<feature type="non-terminal residue" evidence="4">
    <location>
        <position position="118"/>
    </location>
</feature>
<reference evidence="4 5" key="1">
    <citation type="submission" date="2014-04" db="EMBL/GenBank/DDBJ databases">
        <title>Genome evolution of avian class.</title>
        <authorList>
            <person name="Zhang G."/>
            <person name="Li C."/>
        </authorList>
    </citation>
    <scope>NUCLEOTIDE SEQUENCE [LARGE SCALE GENOMIC DNA]</scope>
    <source>
        <strain evidence="4">BGI_N331</strain>
    </source>
</reference>
<name>A0A091QRV1_MERNU</name>
<dbReference type="Gene3D" id="3.40.605.10">
    <property type="entry name" value="Aldehyde Dehydrogenase, Chain A, domain 1"/>
    <property type="match status" value="1"/>
</dbReference>
<feature type="domain" description="Aldehyde dehydrogenase" evidence="3">
    <location>
        <begin position="1"/>
        <end position="101"/>
    </location>
</feature>
<evidence type="ECO:0000313" key="5">
    <source>
        <dbReference type="Proteomes" id="UP000052967"/>
    </source>
</evidence>
<dbReference type="AlphaFoldDB" id="A0A091QRV1"/>
<dbReference type="InterPro" id="IPR016161">
    <property type="entry name" value="Ald_DH/histidinol_DH"/>
</dbReference>
<dbReference type="EMBL" id="KK705310">
    <property type="protein sequence ID" value="KFQ29893.1"/>
    <property type="molecule type" value="Genomic_DNA"/>
</dbReference>
<organism evidence="4 5">
    <name type="scientific">Merops nubicus</name>
    <name type="common">Northern carmine bee-eater</name>
    <dbReference type="NCBI Taxonomy" id="57421"/>
    <lineage>
        <taxon>Eukaryota</taxon>
        <taxon>Metazoa</taxon>
        <taxon>Chordata</taxon>
        <taxon>Craniata</taxon>
        <taxon>Vertebrata</taxon>
        <taxon>Euteleostomi</taxon>
        <taxon>Archelosauria</taxon>
        <taxon>Archosauria</taxon>
        <taxon>Dinosauria</taxon>
        <taxon>Saurischia</taxon>
        <taxon>Theropoda</taxon>
        <taxon>Coelurosauria</taxon>
        <taxon>Aves</taxon>
        <taxon>Neognathae</taxon>
        <taxon>Neoaves</taxon>
        <taxon>Telluraves</taxon>
        <taxon>Coraciimorphae</taxon>
        <taxon>Coraciiformes</taxon>
        <taxon>Meropidae</taxon>
        <taxon>Merops</taxon>
    </lineage>
</organism>
<sequence>QEIFGPVLTVYVYPEKQYQEVLELIDTTTPYGLTGAVFAQEKSVIEEARRRLRNAAGNFYINDKSTGAVVAQQPFGGSRISGTNDKPGGPHYILRWTSPQAIKETHVPLSDWRYAYMQ</sequence>
<dbReference type="Gene3D" id="3.40.309.10">
    <property type="entry name" value="Aldehyde Dehydrogenase, Chain A, domain 2"/>
    <property type="match status" value="1"/>
</dbReference>
<dbReference type="InterPro" id="IPR016162">
    <property type="entry name" value="Ald_DH_N"/>
</dbReference>